<evidence type="ECO:0000256" key="31">
    <source>
        <dbReference type="PIRSR" id="PIRSR634016-3"/>
    </source>
</evidence>
<dbReference type="InterPro" id="IPR014782">
    <property type="entry name" value="Peptidase_M1_dom"/>
</dbReference>
<keyword evidence="14 33" id="KW-0812">Transmembrane</keyword>
<sequence length="1669" mass="189971">MGSKRGTRPTDGAAVRSGAVTTFKSSLQQRGDRGIALLCFTCAICFILSVSCIFLGTLVVLLDQHVEAASYRYDASRLETFAVMSHDQQEDYTFRLPKEVKPIHYDIYLYPDLVKGTFEGKVTILIDVLEKRGQIALHQKDLNVTRTELKTYDREENYEIELLPPFSIEKYEIFVIPIKNEINSGLYTLSLEFNGALQPNKIVGFYSSKYKDEQNRTRYIATSKFEPTYARRAFPCFDEPAFKAEYTVKLVRPTDDCYNALSNMNVESTLVNQPSPGLTTVVFAKSVPMSTYLSCFIVSDFVAVTKKAKGLNGREFPVSVYTTRAQREKGSFALDIGVDIIEYYINLFRIDYPLPKLDMAAIPDFASGAMENWGLVTYREARLLYDNKTSSTRNMHDIVTVISHEFAHMWFGNLVTMKWWNDLWLNEGFASFMQYKSANAILPDWGLMEEFLTDQIHSVFVTDAKLSTHPIIQTVNNPDEITAIFDEISYKKGSSVIRMMENFVGADSFYAGITTYLNKFAYQNAETADLFNILQDNVGKEINVTEIMDTWTRQKGFPVVNVRKLENKYVLTQKRFLIDPDAQIDPSDSEYGYKWTIPITYITNKSSKSTLVWFDRNANDLVIEIKEPIEWIKFNKDQVGYYRVNYEVSEWENLIHLLKYYHKRLSVSDRTHLLEDAFSLASAGELEYEVAMNMTAYLPQENHAIPWSVASKNLMAIDQFLSSTNLSTTFKSYVRSLVDSVYHDVTWRVDNTEDHVILRLRSIVLDLACSVGHIECLEEAAEIFKKWINDPKDVRPHPDIRGLIYYYGLNYAGSEAEWNLMFDKFVKETDSSEKLKLMRGLAGIKESWILSKFITIAKDENYVRAQDLFSCLTAIASNPVGTPLVWDWVRGNWEFLVQRYTLNDRYLGQLIPGITKTFATETKLNEMKAFFEKYPEAGAGASSRAKALETVQNNIKWLAKNTAKLENHPEGESDVEGVKTNMKYPKSVFFIISNEFCERFSYYGMRTVLTLYLRDILNYEETTTTVIYHVFTMFVYFFPLLGAILADSLLGKFRTIFYLSIIYAIGQLLLALSAAPPLQIPGREFSLLGLLLIALGSGGIKPCVAAFGGDQFILPQQEQQLSTFFSVFYFSINSGSLISSFLTPILRSSVTCFGDKTCYSLSFLVPAILMTISIVIFALGKPLYRITQPSGNVVVDVSKCVCYAIKEKIRSKKKMDHWLDYSTDKYGRKLVNDIKDTLQVLKLFLPLPIFWALFDQQGSRWTLQAARMNGEIGSFTIQPDQMQVFNPLLVVIFIPIFETCIYPICSKIRLLNTPLKKLTIGGLLAALSFVISAIVELQLEKTYPVLPTTGMSQIRIFNTMDCTIPITIENEKSIIKGLDMWEKMNVEVNRSVILKYSLDMTDCYENGFATIRGDSGDMNVTEAEAVSWAITPAGMKYSYIDNVSKPKAGLPLVRSLVRLSPVLGNSTLYIKEDSKIAEKIELYANEFGASKLYELKSDRYDIYLDEKLLKENVNFQLGGVYTILGYDMPKADKSAISIITVTPPNSMHLMWLLPQYIVITMAEVLFSVTGLEFAFTQSPPSMKSLLQSCWLLTVAFGNLIVVIIAEVSFFDRQVYEFFLFAGLMFLFMIAFSVMTLFYKYVDVPDQTEEEIVLEGKDGTVNPSYKDDEK</sequence>
<reference evidence="37" key="1">
    <citation type="submission" date="2021-08" db="EMBL/GenBank/DDBJ databases">
        <authorList>
            <person name="Misof B."/>
            <person name="Oliver O."/>
            <person name="Podsiadlowski L."/>
            <person name="Donath A."/>
            <person name="Peters R."/>
            <person name="Mayer C."/>
            <person name="Rust J."/>
            <person name="Gunkel S."/>
            <person name="Lesny P."/>
            <person name="Martin S."/>
            <person name="Oeyen J.P."/>
            <person name="Petersen M."/>
            <person name="Panagiotis P."/>
            <person name="Wilbrandt J."/>
            <person name="Tanja T."/>
        </authorList>
    </citation>
    <scope>NUCLEOTIDE SEQUENCE</scope>
    <source>
        <strain evidence="37">GBR_01_08_01A</strain>
        <tissue evidence="37">Thorax + abdomen</tissue>
    </source>
</reference>
<dbReference type="FunFam" id="1.25.50.20:FF:000001">
    <property type="entry name" value="Aminopeptidase"/>
    <property type="match status" value="1"/>
</dbReference>
<keyword evidence="17 31" id="KW-0862">Zinc</keyword>
<evidence type="ECO:0000256" key="32">
    <source>
        <dbReference type="PIRSR" id="PIRSR634016-4"/>
    </source>
</evidence>
<evidence type="ECO:0000313" key="37">
    <source>
        <dbReference type="EMBL" id="KAK2575061.1"/>
    </source>
</evidence>
<dbReference type="FunFam" id="2.60.40.1910:FF:000003">
    <property type="entry name" value="Aminopeptidase"/>
    <property type="match status" value="1"/>
</dbReference>
<dbReference type="Gene3D" id="2.60.40.1910">
    <property type="match status" value="1"/>
</dbReference>
<keyword evidence="13" id="KW-0645">Protease</keyword>
<dbReference type="GO" id="GO:0098552">
    <property type="term" value="C:side of membrane"/>
    <property type="evidence" value="ECO:0007669"/>
    <property type="project" value="UniProtKB-KW"/>
</dbReference>
<keyword evidence="18" id="KW-0106">Calcium</keyword>
<dbReference type="GO" id="GO:0015031">
    <property type="term" value="P:protein transport"/>
    <property type="evidence" value="ECO:0007669"/>
    <property type="project" value="UniProtKB-KW"/>
</dbReference>
<dbReference type="GO" id="GO:0043171">
    <property type="term" value="P:peptide catabolic process"/>
    <property type="evidence" value="ECO:0007669"/>
    <property type="project" value="TreeGrafter"/>
</dbReference>
<dbReference type="GO" id="GO:0042277">
    <property type="term" value="F:peptide binding"/>
    <property type="evidence" value="ECO:0007669"/>
    <property type="project" value="TreeGrafter"/>
</dbReference>
<comment type="similarity">
    <text evidence="6">Belongs to the peptidase M1 family.</text>
</comment>
<keyword evidence="10" id="KW-0813">Transport</keyword>
<dbReference type="Pfam" id="PF00854">
    <property type="entry name" value="PTR2"/>
    <property type="match status" value="2"/>
</dbReference>
<dbReference type="SUPFAM" id="SSF55486">
    <property type="entry name" value="Metalloproteases ('zincins'), catalytic domain"/>
    <property type="match status" value="1"/>
</dbReference>
<dbReference type="GO" id="GO:0005737">
    <property type="term" value="C:cytoplasm"/>
    <property type="evidence" value="ECO:0007669"/>
    <property type="project" value="TreeGrafter"/>
</dbReference>
<feature type="transmembrane region" description="Helical" evidence="33">
    <location>
        <begin position="1549"/>
        <end position="1573"/>
    </location>
</feature>
<keyword evidence="38" id="KW-1185">Reference proteome</keyword>
<feature type="transmembrane region" description="Helical" evidence="33">
    <location>
        <begin position="1161"/>
        <end position="1180"/>
    </location>
</feature>
<reference evidence="37" key="2">
    <citation type="journal article" date="2023" name="Commun. Biol.">
        <title>Intrasexual cuticular hydrocarbon dimorphism in a wasp sheds light on hydrocarbon biosynthesis genes in Hymenoptera.</title>
        <authorList>
            <person name="Moris V.C."/>
            <person name="Podsiadlowski L."/>
            <person name="Martin S."/>
            <person name="Oeyen J.P."/>
            <person name="Donath A."/>
            <person name="Petersen M."/>
            <person name="Wilbrandt J."/>
            <person name="Misof B."/>
            <person name="Liedtke D."/>
            <person name="Thamm M."/>
            <person name="Scheiner R."/>
            <person name="Schmitt T."/>
            <person name="Niehuis O."/>
        </authorList>
    </citation>
    <scope>NUCLEOTIDE SEQUENCE</scope>
    <source>
        <strain evidence="37">GBR_01_08_01A</strain>
    </source>
</reference>
<comment type="caution">
    <text evidence="37">The sequence shown here is derived from an EMBL/GenBank/DDBJ whole genome shotgun (WGS) entry which is preliminary data.</text>
</comment>
<dbReference type="GO" id="GO:0004230">
    <property type="term" value="F:glutamyl aminopeptidase activity"/>
    <property type="evidence" value="ECO:0007669"/>
    <property type="project" value="UniProtKB-EC"/>
</dbReference>
<feature type="site" description="Transition state stabilizer" evidence="32">
    <location>
        <position position="490"/>
    </location>
</feature>
<dbReference type="InterPro" id="IPR042097">
    <property type="entry name" value="Aminopeptidase_N-like_N_sf"/>
</dbReference>
<dbReference type="GO" id="GO:0022857">
    <property type="term" value="F:transmembrane transporter activity"/>
    <property type="evidence" value="ECO:0007669"/>
    <property type="project" value="InterPro"/>
</dbReference>
<comment type="subcellular location">
    <subcellularLocation>
        <location evidence="4">Cell membrane</location>
        <topology evidence="4">Lipid-anchor</topology>
        <topology evidence="4">GPI-anchor</topology>
    </subcellularLocation>
    <subcellularLocation>
        <location evidence="3">Cell membrane</location>
        <topology evidence="3">Single-pass type II membrane protein</topology>
    </subcellularLocation>
    <subcellularLocation>
        <location evidence="2">Membrane</location>
        <topology evidence="2">Multi-pass membrane protein</topology>
    </subcellularLocation>
</comment>
<evidence type="ECO:0000256" key="33">
    <source>
        <dbReference type="SAM" id="Phobius"/>
    </source>
</evidence>
<evidence type="ECO:0000256" key="1">
    <source>
        <dbReference type="ARBA" id="ARBA00001703"/>
    </source>
</evidence>
<dbReference type="InterPro" id="IPR034016">
    <property type="entry name" value="M1_APN-typ"/>
</dbReference>
<comment type="catalytic activity">
    <reaction evidence="1">
        <text>Release of N-terminal glutamate (and to a lesser extent aspartate) from a peptide.</text>
        <dbReference type="EC" id="3.4.11.7"/>
    </reaction>
</comment>
<evidence type="ECO:0000256" key="26">
    <source>
        <dbReference type="ARBA" id="ARBA00023180"/>
    </source>
</evidence>
<keyword evidence="15 31" id="KW-0479">Metal-binding</keyword>
<evidence type="ECO:0000256" key="22">
    <source>
        <dbReference type="ARBA" id="ARBA00022989"/>
    </source>
</evidence>
<dbReference type="PRINTS" id="PR00756">
    <property type="entry name" value="ALADIPTASE"/>
</dbReference>
<feature type="binding site" evidence="31">
    <location>
        <position position="404"/>
    </location>
    <ligand>
        <name>Zn(2+)</name>
        <dbReference type="ChEBI" id="CHEBI:29105"/>
        <note>catalytic</note>
    </ligand>
</feature>
<comment type="similarity">
    <text evidence="5">Belongs to the major facilitator superfamily. Proton-dependent oligopeptide transporter (POT/PTR) (TC 2.A.17) family.</text>
</comment>
<keyword evidence="11" id="KW-1003">Cell membrane</keyword>
<dbReference type="InterPro" id="IPR050344">
    <property type="entry name" value="Peptidase_M1_aminopeptidases"/>
</dbReference>
<evidence type="ECO:0000256" key="10">
    <source>
        <dbReference type="ARBA" id="ARBA00022448"/>
    </source>
</evidence>
<keyword evidence="20" id="KW-0653">Protein transport</keyword>
<evidence type="ECO:0000256" key="3">
    <source>
        <dbReference type="ARBA" id="ARBA00004401"/>
    </source>
</evidence>
<dbReference type="InterPro" id="IPR036259">
    <property type="entry name" value="MFS_trans_sf"/>
</dbReference>
<dbReference type="PANTHER" id="PTHR11533">
    <property type="entry name" value="PROTEASE M1 ZINC METALLOPROTEASE"/>
    <property type="match status" value="1"/>
</dbReference>
<accession>A0AAD9R9P4</accession>
<evidence type="ECO:0000256" key="15">
    <source>
        <dbReference type="ARBA" id="ARBA00022723"/>
    </source>
</evidence>
<evidence type="ECO:0000256" key="16">
    <source>
        <dbReference type="ARBA" id="ARBA00022801"/>
    </source>
</evidence>
<evidence type="ECO:0000256" key="14">
    <source>
        <dbReference type="ARBA" id="ARBA00022692"/>
    </source>
</evidence>
<keyword evidence="12" id="KW-0336">GPI-anchor</keyword>
<protein>
    <recommendedName>
        <fullName evidence="8">glutamyl aminopeptidase</fullName>
        <ecNumber evidence="8">3.4.11.7</ecNumber>
    </recommendedName>
    <alternativeName>
        <fullName evidence="28">Oligopeptide transporter 1</fullName>
    </alternativeName>
</protein>
<dbReference type="FunFam" id="1.10.390.10:FF:000006">
    <property type="entry name" value="Puromycin-sensitive aminopeptidase"/>
    <property type="match status" value="1"/>
</dbReference>
<feature type="domain" description="Peptidase M1 membrane alanine aminopeptidase" evidence="34">
    <location>
        <begin position="332"/>
        <end position="551"/>
    </location>
</feature>
<dbReference type="GO" id="GO:0005615">
    <property type="term" value="C:extracellular space"/>
    <property type="evidence" value="ECO:0007669"/>
    <property type="project" value="TreeGrafter"/>
</dbReference>
<keyword evidence="25" id="KW-1015">Disulfide bond</keyword>
<feature type="transmembrane region" description="Helical" evidence="33">
    <location>
        <begin position="1026"/>
        <end position="1044"/>
    </location>
</feature>
<feature type="domain" description="ERAP1-like C-terminal" evidence="35">
    <location>
        <begin position="631"/>
        <end position="952"/>
    </location>
</feature>
<feature type="transmembrane region" description="Helical" evidence="33">
    <location>
        <begin position="1121"/>
        <end position="1141"/>
    </location>
</feature>
<feature type="domain" description="Aminopeptidase N-like N-terminal" evidence="36">
    <location>
        <begin position="101"/>
        <end position="293"/>
    </location>
</feature>
<dbReference type="PROSITE" id="PS01022">
    <property type="entry name" value="PTR2_1"/>
    <property type="match status" value="1"/>
</dbReference>
<feature type="transmembrane region" description="Helical" evidence="33">
    <location>
        <begin position="1317"/>
        <end position="1335"/>
    </location>
</feature>
<evidence type="ECO:0000256" key="25">
    <source>
        <dbReference type="ARBA" id="ARBA00023157"/>
    </source>
</evidence>
<feature type="transmembrane region" description="Helical" evidence="33">
    <location>
        <begin position="1617"/>
        <end position="1638"/>
    </location>
</feature>
<proteinExistence type="inferred from homology"/>
<dbReference type="FunFam" id="2.60.40.1730:FF:000012">
    <property type="entry name" value="Aminopeptidase N"/>
    <property type="match status" value="1"/>
</dbReference>
<comment type="cofactor">
    <cofactor evidence="31">
        <name>Zn(2+)</name>
        <dbReference type="ChEBI" id="CHEBI:29105"/>
    </cofactor>
    <text evidence="31">Binds 1 zinc ion per subunit.</text>
</comment>
<evidence type="ECO:0000256" key="11">
    <source>
        <dbReference type="ARBA" id="ARBA00022475"/>
    </source>
</evidence>
<dbReference type="GO" id="GO:0006857">
    <property type="term" value="P:oligopeptide transport"/>
    <property type="evidence" value="ECO:0007669"/>
    <property type="project" value="InterPro"/>
</dbReference>
<feature type="transmembrane region" description="Helical" evidence="33">
    <location>
        <begin position="1237"/>
        <end position="1254"/>
    </location>
</feature>
<feature type="binding site" evidence="30">
    <location>
        <position position="905"/>
    </location>
    <ligand>
        <name>substrate</name>
    </ligand>
</feature>
<dbReference type="Pfam" id="PF01433">
    <property type="entry name" value="Peptidase_M1"/>
    <property type="match status" value="1"/>
</dbReference>
<evidence type="ECO:0000256" key="6">
    <source>
        <dbReference type="ARBA" id="ARBA00010136"/>
    </source>
</evidence>
<evidence type="ECO:0000256" key="21">
    <source>
        <dbReference type="ARBA" id="ARBA00022968"/>
    </source>
</evidence>
<feature type="binding site" evidence="31">
    <location>
        <position position="408"/>
    </location>
    <ligand>
        <name>Zn(2+)</name>
        <dbReference type="ChEBI" id="CHEBI:29105"/>
        <note>catalytic</note>
    </ligand>
</feature>
<evidence type="ECO:0000256" key="27">
    <source>
        <dbReference type="ARBA" id="ARBA00023288"/>
    </source>
</evidence>
<dbReference type="InterPro" id="IPR000109">
    <property type="entry name" value="POT_fam"/>
</dbReference>
<evidence type="ECO:0000259" key="36">
    <source>
        <dbReference type="Pfam" id="PF17900"/>
    </source>
</evidence>
<feature type="transmembrane region" description="Helical" evidence="33">
    <location>
        <begin position="1585"/>
        <end position="1605"/>
    </location>
</feature>
<keyword evidence="24 33" id="KW-0472">Membrane</keyword>
<evidence type="ECO:0000256" key="17">
    <source>
        <dbReference type="ARBA" id="ARBA00022833"/>
    </source>
</evidence>
<feature type="active site" description="Proton acceptor" evidence="29">
    <location>
        <position position="405"/>
    </location>
</feature>
<evidence type="ECO:0000259" key="35">
    <source>
        <dbReference type="Pfam" id="PF11838"/>
    </source>
</evidence>
<dbReference type="Gene3D" id="2.60.40.1730">
    <property type="entry name" value="tricorn interacting facor f3 domain"/>
    <property type="match status" value="1"/>
</dbReference>
<dbReference type="SUPFAM" id="SSF103473">
    <property type="entry name" value="MFS general substrate transporter"/>
    <property type="match status" value="1"/>
</dbReference>
<feature type="transmembrane region" description="Helical" evidence="33">
    <location>
        <begin position="1284"/>
        <end position="1305"/>
    </location>
</feature>
<feature type="binding site" evidence="30">
    <location>
        <position position="226"/>
    </location>
    <ligand>
        <name>substrate</name>
    </ligand>
</feature>
<dbReference type="SUPFAM" id="SSF63737">
    <property type="entry name" value="Leukotriene A4 hydrolase N-terminal domain"/>
    <property type="match status" value="1"/>
</dbReference>
<keyword evidence="16" id="KW-0378">Hydrolase</keyword>
<evidence type="ECO:0000256" key="24">
    <source>
        <dbReference type="ARBA" id="ARBA00023136"/>
    </source>
</evidence>
<organism evidence="37 38">
    <name type="scientific">Odynerus spinipes</name>
    <dbReference type="NCBI Taxonomy" id="1348599"/>
    <lineage>
        <taxon>Eukaryota</taxon>
        <taxon>Metazoa</taxon>
        <taxon>Ecdysozoa</taxon>
        <taxon>Arthropoda</taxon>
        <taxon>Hexapoda</taxon>
        <taxon>Insecta</taxon>
        <taxon>Pterygota</taxon>
        <taxon>Neoptera</taxon>
        <taxon>Endopterygota</taxon>
        <taxon>Hymenoptera</taxon>
        <taxon>Apocrita</taxon>
        <taxon>Aculeata</taxon>
        <taxon>Vespoidea</taxon>
        <taxon>Vespidae</taxon>
        <taxon>Eumeninae</taxon>
        <taxon>Odynerus</taxon>
    </lineage>
</organism>
<dbReference type="Gene3D" id="1.10.390.10">
    <property type="entry name" value="Neutral Protease Domain 2"/>
    <property type="match status" value="1"/>
</dbReference>
<evidence type="ECO:0000256" key="12">
    <source>
        <dbReference type="ARBA" id="ARBA00022622"/>
    </source>
</evidence>
<feature type="binding site" evidence="30">
    <location>
        <begin position="368"/>
        <end position="372"/>
    </location>
    <ligand>
        <name>substrate</name>
    </ligand>
</feature>
<evidence type="ECO:0000256" key="23">
    <source>
        <dbReference type="ARBA" id="ARBA00023049"/>
    </source>
</evidence>
<keyword evidence="26" id="KW-0325">Glycoprotein</keyword>
<evidence type="ECO:0000256" key="9">
    <source>
        <dbReference type="ARBA" id="ARBA00022438"/>
    </source>
</evidence>
<evidence type="ECO:0000256" key="30">
    <source>
        <dbReference type="PIRSR" id="PIRSR634016-2"/>
    </source>
</evidence>
<comment type="subunit">
    <text evidence="7">Homodimer; disulfide-linked.</text>
</comment>
<gene>
    <name evidence="37" type="ORF">KPH14_008800</name>
</gene>
<name>A0AAD9R9P4_9HYME</name>
<keyword evidence="23" id="KW-0482">Metalloprotease</keyword>
<dbReference type="GO" id="GO:0070006">
    <property type="term" value="F:metalloaminopeptidase activity"/>
    <property type="evidence" value="ECO:0007669"/>
    <property type="project" value="TreeGrafter"/>
</dbReference>
<dbReference type="PANTHER" id="PTHR11533:SF276">
    <property type="entry name" value="GLUTAMYL AMINOPEPTIDASE"/>
    <property type="match status" value="1"/>
</dbReference>
<dbReference type="Gene3D" id="1.20.1250.20">
    <property type="entry name" value="MFS general substrate transporter like domains"/>
    <property type="match status" value="2"/>
</dbReference>
<dbReference type="InterPro" id="IPR027268">
    <property type="entry name" value="Peptidase_M4/M1_CTD_sf"/>
</dbReference>
<keyword evidence="21" id="KW-0735">Signal-anchor</keyword>
<evidence type="ECO:0000256" key="8">
    <source>
        <dbReference type="ARBA" id="ARBA00012567"/>
    </source>
</evidence>
<keyword evidence="27" id="KW-0449">Lipoprotein</keyword>
<dbReference type="InterPro" id="IPR045357">
    <property type="entry name" value="Aminopeptidase_N-like_N"/>
</dbReference>
<dbReference type="InterPro" id="IPR024571">
    <property type="entry name" value="ERAP1-like_C_dom"/>
</dbReference>
<evidence type="ECO:0000259" key="34">
    <source>
        <dbReference type="Pfam" id="PF01433"/>
    </source>
</evidence>
<evidence type="ECO:0000256" key="29">
    <source>
        <dbReference type="PIRSR" id="PIRSR634016-1"/>
    </source>
</evidence>
<dbReference type="FunFam" id="1.20.1250.20:FF:000049">
    <property type="entry name" value="Solute carrier family 15 member 2"/>
    <property type="match status" value="1"/>
</dbReference>
<evidence type="ECO:0000256" key="5">
    <source>
        <dbReference type="ARBA" id="ARBA00005982"/>
    </source>
</evidence>
<feature type="transmembrane region" description="Helical" evidence="33">
    <location>
        <begin position="1056"/>
        <end position="1075"/>
    </location>
</feature>
<feature type="binding site" evidence="31">
    <location>
        <position position="427"/>
    </location>
    <ligand>
        <name>Zn(2+)</name>
        <dbReference type="ChEBI" id="CHEBI:29105"/>
        <note>catalytic</note>
    </ligand>
</feature>
<dbReference type="GO" id="GO:0008270">
    <property type="term" value="F:zinc ion binding"/>
    <property type="evidence" value="ECO:0007669"/>
    <property type="project" value="InterPro"/>
</dbReference>
<evidence type="ECO:0000313" key="38">
    <source>
        <dbReference type="Proteomes" id="UP001258017"/>
    </source>
</evidence>
<evidence type="ECO:0000256" key="19">
    <source>
        <dbReference type="ARBA" id="ARBA00022856"/>
    </source>
</evidence>
<dbReference type="Gene3D" id="1.25.50.20">
    <property type="match status" value="1"/>
</dbReference>
<evidence type="ECO:0000256" key="7">
    <source>
        <dbReference type="ARBA" id="ARBA00011748"/>
    </source>
</evidence>
<keyword evidence="19" id="KW-0571">Peptide transport</keyword>
<evidence type="ECO:0000256" key="28">
    <source>
        <dbReference type="ARBA" id="ARBA00078114"/>
    </source>
</evidence>
<evidence type="ECO:0000256" key="4">
    <source>
        <dbReference type="ARBA" id="ARBA00004609"/>
    </source>
</evidence>
<feature type="transmembrane region" description="Helical" evidence="33">
    <location>
        <begin position="1087"/>
        <end position="1109"/>
    </location>
</feature>
<dbReference type="Proteomes" id="UP001258017">
    <property type="component" value="Unassembled WGS sequence"/>
</dbReference>
<dbReference type="Pfam" id="PF11838">
    <property type="entry name" value="ERAP1_C"/>
    <property type="match status" value="1"/>
</dbReference>
<evidence type="ECO:0000256" key="20">
    <source>
        <dbReference type="ARBA" id="ARBA00022927"/>
    </source>
</evidence>
<dbReference type="Pfam" id="PF17900">
    <property type="entry name" value="Peptidase_M1_N"/>
    <property type="match status" value="1"/>
</dbReference>
<dbReference type="GO" id="GO:0005886">
    <property type="term" value="C:plasma membrane"/>
    <property type="evidence" value="ECO:0007669"/>
    <property type="project" value="UniProtKB-SubCell"/>
</dbReference>
<dbReference type="GO" id="GO:0006508">
    <property type="term" value="P:proteolysis"/>
    <property type="evidence" value="ECO:0007669"/>
    <property type="project" value="UniProtKB-KW"/>
</dbReference>
<dbReference type="InterPro" id="IPR018456">
    <property type="entry name" value="PTR2_symporter_CS"/>
</dbReference>
<evidence type="ECO:0000256" key="18">
    <source>
        <dbReference type="ARBA" id="ARBA00022837"/>
    </source>
</evidence>
<dbReference type="FunFam" id="1.20.1250.20:FF:000379">
    <property type="entry name" value="Uncharacterized protein, isoform A"/>
    <property type="match status" value="1"/>
</dbReference>
<keyword evidence="22 33" id="KW-1133">Transmembrane helix</keyword>
<dbReference type="EMBL" id="JAIFRP010004521">
    <property type="protein sequence ID" value="KAK2575061.1"/>
    <property type="molecule type" value="Genomic_DNA"/>
</dbReference>
<feature type="transmembrane region" description="Helical" evidence="33">
    <location>
        <begin position="35"/>
        <end position="62"/>
    </location>
</feature>
<dbReference type="CDD" id="cd09601">
    <property type="entry name" value="M1_APN-Q_like"/>
    <property type="match status" value="1"/>
</dbReference>
<evidence type="ECO:0000256" key="2">
    <source>
        <dbReference type="ARBA" id="ARBA00004141"/>
    </source>
</evidence>
<evidence type="ECO:0000256" key="13">
    <source>
        <dbReference type="ARBA" id="ARBA00022670"/>
    </source>
</evidence>
<dbReference type="CDD" id="cd17347">
    <property type="entry name" value="MFS_SLC15A1_2_like"/>
    <property type="match status" value="1"/>
</dbReference>
<dbReference type="InterPro" id="IPR001930">
    <property type="entry name" value="Peptidase_M1"/>
</dbReference>
<keyword evidence="9" id="KW-0031">Aminopeptidase</keyword>
<dbReference type="EC" id="3.4.11.7" evidence="8"/>